<dbReference type="InterPro" id="IPR004017">
    <property type="entry name" value="Cys_rich_dom"/>
</dbReference>
<dbReference type="InterPro" id="IPR017896">
    <property type="entry name" value="4Fe4S_Fe-S-bd"/>
</dbReference>
<dbReference type="SUPFAM" id="SSF46548">
    <property type="entry name" value="alpha-helical ferredoxin"/>
    <property type="match status" value="1"/>
</dbReference>
<keyword evidence="5" id="KW-0411">Iron-sulfur</keyword>
<keyword evidence="8" id="KW-1185">Reference proteome</keyword>
<dbReference type="GO" id="GO:0005886">
    <property type="term" value="C:plasma membrane"/>
    <property type="evidence" value="ECO:0007669"/>
    <property type="project" value="TreeGrafter"/>
</dbReference>
<dbReference type="InterPro" id="IPR051460">
    <property type="entry name" value="HdrC_iron-sulfur_subunit"/>
</dbReference>
<keyword evidence="1" id="KW-0004">4Fe-4S</keyword>
<dbReference type="PANTHER" id="PTHR43255">
    <property type="entry name" value="IRON-SULFUR-BINDING OXIDOREDUCTASE FADF-RELATED-RELATED"/>
    <property type="match status" value="1"/>
</dbReference>
<dbReference type="InterPro" id="IPR017900">
    <property type="entry name" value="4Fe4S_Fe_S_CS"/>
</dbReference>
<evidence type="ECO:0000256" key="1">
    <source>
        <dbReference type="ARBA" id="ARBA00022485"/>
    </source>
</evidence>
<dbReference type="AlphaFoldDB" id="W0E8F5"/>
<dbReference type="HOGENOM" id="CLU_023081_3_0_9"/>
<accession>W0E8F5</accession>
<organism evidence="7 8">
    <name type="scientific">Desulfitobacterium metallireducens DSM 15288</name>
    <dbReference type="NCBI Taxonomy" id="871968"/>
    <lineage>
        <taxon>Bacteria</taxon>
        <taxon>Bacillati</taxon>
        <taxon>Bacillota</taxon>
        <taxon>Clostridia</taxon>
        <taxon>Eubacteriales</taxon>
        <taxon>Desulfitobacteriaceae</taxon>
        <taxon>Desulfitobacterium</taxon>
    </lineage>
</organism>
<gene>
    <name evidence="7" type="ORF">DESME_00775</name>
</gene>
<proteinExistence type="predicted"/>
<evidence type="ECO:0000313" key="7">
    <source>
        <dbReference type="EMBL" id="AHF05788.1"/>
    </source>
</evidence>
<dbReference type="Pfam" id="PF02754">
    <property type="entry name" value="CCG"/>
    <property type="match status" value="2"/>
</dbReference>
<dbReference type="GO" id="GO:0051539">
    <property type="term" value="F:4 iron, 4 sulfur cluster binding"/>
    <property type="evidence" value="ECO:0007669"/>
    <property type="project" value="UniProtKB-KW"/>
</dbReference>
<dbReference type="PROSITE" id="PS00198">
    <property type="entry name" value="4FE4S_FER_1"/>
    <property type="match status" value="1"/>
</dbReference>
<evidence type="ECO:0000256" key="2">
    <source>
        <dbReference type="ARBA" id="ARBA00022723"/>
    </source>
</evidence>
<dbReference type="EMBL" id="CP007032">
    <property type="protein sequence ID" value="AHF05788.1"/>
    <property type="molecule type" value="Genomic_DNA"/>
</dbReference>
<feature type="domain" description="4Fe-4S ferredoxin-type" evidence="6">
    <location>
        <begin position="43"/>
        <end position="72"/>
    </location>
</feature>
<dbReference type="Gene3D" id="3.30.70.20">
    <property type="match status" value="1"/>
</dbReference>
<evidence type="ECO:0000259" key="6">
    <source>
        <dbReference type="PROSITE" id="PS51379"/>
    </source>
</evidence>
<evidence type="ECO:0000256" key="5">
    <source>
        <dbReference type="ARBA" id="ARBA00023014"/>
    </source>
</evidence>
<keyword evidence="2" id="KW-0479">Metal-binding</keyword>
<reference evidence="7 8" key="1">
    <citation type="submission" date="2013-12" db="EMBL/GenBank/DDBJ databases">
        <authorList>
            <consortium name="DOE Joint Genome Institute"/>
            <person name="Smidt H."/>
            <person name="Huntemann M."/>
            <person name="Han J."/>
            <person name="Chen A."/>
            <person name="Kyrpides N."/>
            <person name="Mavromatis K."/>
            <person name="Markowitz V."/>
            <person name="Palaniappan K."/>
            <person name="Ivanova N."/>
            <person name="Schaumberg A."/>
            <person name="Pati A."/>
            <person name="Liolios K."/>
            <person name="Nordberg H.P."/>
            <person name="Cantor M.N."/>
            <person name="Hua S.X."/>
            <person name="Woyke T."/>
        </authorList>
    </citation>
    <scope>NUCLEOTIDE SEQUENCE [LARGE SCALE GENOMIC DNA]</scope>
    <source>
        <strain evidence="8">DSM 15288</strain>
    </source>
</reference>
<dbReference type="OrthoDB" id="5241828at2"/>
<dbReference type="GO" id="GO:0016491">
    <property type="term" value="F:oxidoreductase activity"/>
    <property type="evidence" value="ECO:0007669"/>
    <property type="project" value="UniProtKB-KW"/>
</dbReference>
<sequence length="377" mass="42804">MSSEKLSKVCHEIKENCIECGQCLSECQMLQEIGEEPASIAARKPYVEEAYECSLCGLCEAVCPSSLSPKTMFAEMRTEAVKSKEIPINEYRYMFPDRKLNVMKLYREVNSIDYKDLNLGRENPVALFPGCTMLTYSPKLTRAVYTHLSQKYQDIVLMTECCGLPLYQLGLNDRGDKYVGEIKVKIRDLKIRTIIIACPNCYYQLRPILREMGITLLTIYEALDDLLILNNSNILHQQSFVTIHDSCPDRFEGIFASQARLALQKKGYQLVEMEHNHEMTICCGSGGEVSHFDPEMANNRVKSRLDEAENSGAQILAANCLACVLNFGKVSGKFQAKHILNLLLDLEQDFEGFKNKAKKMFEGPEGEKLWERIMAEP</sequence>
<dbReference type="GO" id="GO:0046872">
    <property type="term" value="F:metal ion binding"/>
    <property type="evidence" value="ECO:0007669"/>
    <property type="project" value="UniProtKB-KW"/>
</dbReference>
<evidence type="ECO:0000256" key="4">
    <source>
        <dbReference type="ARBA" id="ARBA00023004"/>
    </source>
</evidence>
<dbReference type="Proteomes" id="UP000010847">
    <property type="component" value="Chromosome"/>
</dbReference>
<dbReference type="RefSeq" id="WP_006718704.1">
    <property type="nucleotide sequence ID" value="NZ_CP007032.1"/>
</dbReference>
<evidence type="ECO:0000313" key="8">
    <source>
        <dbReference type="Proteomes" id="UP000010847"/>
    </source>
</evidence>
<name>W0E8F5_9FIRM</name>
<keyword evidence="4" id="KW-0408">Iron</keyword>
<evidence type="ECO:0000256" key="3">
    <source>
        <dbReference type="ARBA" id="ARBA00023002"/>
    </source>
</evidence>
<protein>
    <recommendedName>
        <fullName evidence="6">4Fe-4S ferredoxin-type domain-containing protein</fullName>
    </recommendedName>
</protein>
<dbReference type="Pfam" id="PF13534">
    <property type="entry name" value="Fer4_17"/>
    <property type="match status" value="1"/>
</dbReference>
<keyword evidence="3" id="KW-0560">Oxidoreductase</keyword>
<dbReference type="PROSITE" id="PS51379">
    <property type="entry name" value="4FE4S_FER_2"/>
    <property type="match status" value="1"/>
</dbReference>
<dbReference type="PANTHER" id="PTHR43255:SF1">
    <property type="entry name" value="IRON-SULFUR-BINDING OXIDOREDUCTASE FADF-RELATED"/>
    <property type="match status" value="1"/>
</dbReference>
<dbReference type="eggNOG" id="COG0247">
    <property type="taxonomic scope" value="Bacteria"/>
</dbReference>
<dbReference type="STRING" id="871968.DESME_00775"/>
<dbReference type="KEGG" id="dmt:DESME_00775"/>